<dbReference type="Proteomes" id="UP000543419">
    <property type="component" value="Unassembled WGS sequence"/>
</dbReference>
<feature type="transmembrane region" description="Helical" evidence="2">
    <location>
        <begin position="219"/>
        <end position="242"/>
    </location>
</feature>
<feature type="compositionally biased region" description="Low complexity" evidence="1">
    <location>
        <begin position="184"/>
        <end position="198"/>
    </location>
</feature>
<feature type="region of interest" description="Disordered" evidence="1">
    <location>
        <begin position="90"/>
        <end position="213"/>
    </location>
</feature>
<keyword evidence="4" id="KW-1185">Reference proteome</keyword>
<comment type="caution">
    <text evidence="3">The sequence shown here is derived from an EMBL/GenBank/DDBJ whole genome shotgun (WGS) entry which is preliminary data.</text>
</comment>
<organism evidence="3 4">
    <name type="scientific">Bifidobacterium olomucense</name>
    <dbReference type="NCBI Taxonomy" id="2675324"/>
    <lineage>
        <taxon>Bacteria</taxon>
        <taxon>Bacillati</taxon>
        <taxon>Actinomycetota</taxon>
        <taxon>Actinomycetes</taxon>
        <taxon>Bifidobacteriales</taxon>
        <taxon>Bifidobacteriaceae</taxon>
        <taxon>Bifidobacterium</taxon>
    </lineage>
</organism>
<name>A0A7Y0HW39_9BIFI</name>
<dbReference type="RefSeq" id="WP_169240127.1">
    <property type="nucleotide sequence ID" value="NZ_JAAIIG010000001.1"/>
</dbReference>
<keyword evidence="2" id="KW-0812">Transmembrane</keyword>
<dbReference type="EMBL" id="JAAIIG010000001">
    <property type="protein sequence ID" value="NMM97263.1"/>
    <property type="molecule type" value="Genomic_DNA"/>
</dbReference>
<evidence type="ECO:0000256" key="1">
    <source>
        <dbReference type="SAM" id="MobiDB-lite"/>
    </source>
</evidence>
<dbReference type="AlphaFoldDB" id="A0A7Y0HW39"/>
<evidence type="ECO:0000256" key="2">
    <source>
        <dbReference type="SAM" id="Phobius"/>
    </source>
</evidence>
<proteinExistence type="predicted"/>
<gene>
    <name evidence="3" type="ORF">G1C97_0212</name>
</gene>
<sequence>MNSDTQQFHTIDDVTATKALPVADTETIAPVDGSVTEPSDTAVLPVSDNTMATAVLPTVQDGTATETLPPVTEPLAAAADDGESRTLALESVADLVDETADDTSADRSHDAAETEPMPAHTGDDPDPKSLPIGELPYHGEPIAPANDIPMYGEASAEPKPETGHSNQDKSESAAPHMERTNPMSPSASGSPAQQSSNNNRSQTHPRTPADSEPKRAMSVLTIIFGISGLVVGATALVFGLVFPNTLIPTFAADPQLIVAVACGAIGVILVIVAIVWAIMGAAQQRKDTAGQ</sequence>
<feature type="compositionally biased region" description="Basic and acidic residues" evidence="1">
    <location>
        <begin position="156"/>
        <end position="179"/>
    </location>
</feature>
<accession>A0A7Y0HW39</accession>
<protein>
    <submittedName>
        <fullName evidence="3">Uncharacterized protein</fullName>
    </submittedName>
</protein>
<keyword evidence="2" id="KW-1133">Transmembrane helix</keyword>
<evidence type="ECO:0000313" key="3">
    <source>
        <dbReference type="EMBL" id="NMM97263.1"/>
    </source>
</evidence>
<reference evidence="3 4" key="1">
    <citation type="submission" date="2020-02" db="EMBL/GenBank/DDBJ databases">
        <title>Characterization of phylogenetic diversity of novel bifidobacterial species isolated in Czech ZOOs.</title>
        <authorList>
            <person name="Lugli G.A."/>
            <person name="Vera N.B."/>
            <person name="Ventura M."/>
        </authorList>
    </citation>
    <scope>NUCLEOTIDE SEQUENCE [LARGE SCALE GENOMIC DNA]</scope>
    <source>
        <strain evidence="3 4">DSM 109959</strain>
    </source>
</reference>
<evidence type="ECO:0000313" key="4">
    <source>
        <dbReference type="Proteomes" id="UP000543419"/>
    </source>
</evidence>
<keyword evidence="2" id="KW-0472">Membrane</keyword>
<feature type="transmembrane region" description="Helical" evidence="2">
    <location>
        <begin position="254"/>
        <end position="278"/>
    </location>
</feature>